<dbReference type="AlphaFoldDB" id="A0A9D4B6X3"/>
<accession>A0A9D4B6X3</accession>
<keyword evidence="3" id="KW-1185">Reference proteome</keyword>
<evidence type="ECO:0000313" key="2">
    <source>
        <dbReference type="EMBL" id="KAH1182459.1"/>
    </source>
</evidence>
<organism evidence="2 3">
    <name type="scientific">Mauremys mutica</name>
    <name type="common">yellowpond turtle</name>
    <dbReference type="NCBI Taxonomy" id="74926"/>
    <lineage>
        <taxon>Eukaryota</taxon>
        <taxon>Metazoa</taxon>
        <taxon>Chordata</taxon>
        <taxon>Craniata</taxon>
        <taxon>Vertebrata</taxon>
        <taxon>Euteleostomi</taxon>
        <taxon>Archelosauria</taxon>
        <taxon>Testudinata</taxon>
        <taxon>Testudines</taxon>
        <taxon>Cryptodira</taxon>
        <taxon>Durocryptodira</taxon>
        <taxon>Testudinoidea</taxon>
        <taxon>Geoemydidae</taxon>
        <taxon>Geoemydinae</taxon>
        <taxon>Mauremys</taxon>
    </lineage>
</organism>
<gene>
    <name evidence="2" type="ORF">KIL84_010213</name>
</gene>
<name>A0A9D4B6X3_9SAUR</name>
<sequence>MVLPFPPGRVHCLACRGPCVLPTHGTQELTSYELPAANPSPWRTQAYSKGLGELTSAGLKTATKSPAEQGGCPPSPNQTAPCEGEPAVPSALAGESELAL</sequence>
<comment type="caution">
    <text evidence="2">The sequence shown here is derived from an EMBL/GenBank/DDBJ whole genome shotgun (WGS) entry which is preliminary data.</text>
</comment>
<evidence type="ECO:0000256" key="1">
    <source>
        <dbReference type="SAM" id="MobiDB-lite"/>
    </source>
</evidence>
<dbReference type="Proteomes" id="UP000827986">
    <property type="component" value="Unassembled WGS sequence"/>
</dbReference>
<proteinExistence type="predicted"/>
<feature type="region of interest" description="Disordered" evidence="1">
    <location>
        <begin position="54"/>
        <end position="100"/>
    </location>
</feature>
<dbReference type="EMBL" id="JAHDVG010000467">
    <property type="protein sequence ID" value="KAH1182459.1"/>
    <property type="molecule type" value="Genomic_DNA"/>
</dbReference>
<evidence type="ECO:0000313" key="3">
    <source>
        <dbReference type="Proteomes" id="UP000827986"/>
    </source>
</evidence>
<protein>
    <submittedName>
        <fullName evidence="2">Uncharacterized protein</fullName>
    </submittedName>
</protein>
<reference evidence="2" key="1">
    <citation type="submission" date="2021-09" db="EMBL/GenBank/DDBJ databases">
        <title>The genome of Mauremys mutica provides insights into the evolution of semi-aquatic lifestyle.</title>
        <authorList>
            <person name="Gong S."/>
            <person name="Gao Y."/>
        </authorList>
    </citation>
    <scope>NUCLEOTIDE SEQUENCE</scope>
    <source>
        <strain evidence="2">MM-2020</strain>
        <tissue evidence="2">Muscle</tissue>
    </source>
</reference>